<dbReference type="EMBL" id="JAUTXU010000008">
    <property type="protein sequence ID" value="KAK3723775.1"/>
    <property type="molecule type" value="Genomic_DNA"/>
</dbReference>
<dbReference type="Proteomes" id="UP001281147">
    <property type="component" value="Unassembled WGS sequence"/>
</dbReference>
<organism evidence="1 2">
    <name type="scientific">Vermiconidia calcicola</name>
    <dbReference type="NCBI Taxonomy" id="1690605"/>
    <lineage>
        <taxon>Eukaryota</taxon>
        <taxon>Fungi</taxon>
        <taxon>Dikarya</taxon>
        <taxon>Ascomycota</taxon>
        <taxon>Pezizomycotina</taxon>
        <taxon>Dothideomycetes</taxon>
        <taxon>Dothideomycetidae</taxon>
        <taxon>Mycosphaerellales</taxon>
        <taxon>Extremaceae</taxon>
        <taxon>Vermiconidia</taxon>
    </lineage>
</organism>
<name>A0ACC3NWU2_9PEZI</name>
<keyword evidence="2" id="KW-1185">Reference proteome</keyword>
<comment type="caution">
    <text evidence="1">The sequence shown here is derived from an EMBL/GenBank/DDBJ whole genome shotgun (WGS) entry which is preliminary data.</text>
</comment>
<gene>
    <name evidence="1" type="ORF">LTR37_001656</name>
</gene>
<evidence type="ECO:0000313" key="1">
    <source>
        <dbReference type="EMBL" id="KAK3723775.1"/>
    </source>
</evidence>
<protein>
    <submittedName>
        <fullName evidence="1">Uncharacterized protein</fullName>
    </submittedName>
</protein>
<proteinExistence type="predicted"/>
<evidence type="ECO:0000313" key="2">
    <source>
        <dbReference type="Proteomes" id="UP001281147"/>
    </source>
</evidence>
<reference evidence="1" key="1">
    <citation type="submission" date="2023-07" db="EMBL/GenBank/DDBJ databases">
        <title>Black Yeasts Isolated from many extreme environments.</title>
        <authorList>
            <person name="Coleine C."/>
            <person name="Stajich J.E."/>
            <person name="Selbmann L."/>
        </authorList>
    </citation>
    <scope>NUCLEOTIDE SEQUENCE</scope>
    <source>
        <strain evidence="1">CCFEE 5714</strain>
    </source>
</reference>
<sequence>MASFIRVMSLYAVIGIVLFTGRIYARLQISFDPQLDTENTTESAPSIVINIFNNVTEYVCLDLADLVRLRIFEKTTLGGVTWAMDLLNVGDNFTNFGEARWNKWTIDQREGAVVEERTVPAPMQINVYGESGCQHEQHPWLSYSCQGTVLQTEARAGEPSAFPWSRTM</sequence>
<accession>A0ACC3NWU2</accession>